<dbReference type="RefSeq" id="XP_007772153.1">
    <property type="nucleotide sequence ID" value="XM_007773963.1"/>
</dbReference>
<sequence>MRLNTNLLSLAAYVVVAVAQQGDPVSCGQGEIIQYDYLFPGTDIEGPTNCNVQEDQPVTGVTDDSTGAGGSASSSFDGSPSGSDPNTQPFGEVVIDSPKESSVSTMAENSNWVLVGCHPTSDKPQNVLAYCSKQMNATESGCSHVFKGATEHTIVSMPKSCGLGPYARIAKLEPHSDQELASQFVKEGIPAGEQLYHLQFDYAFDAIPEDNGPVYMRIDASDIPDFWDNIVDSPPERRAWLEERGLWEGSSLDKRGWWSSFVNWIKKVTTVTIQNGGSNTFSWANNFNLTKLYEKDVGANAKIEGYFDFQVNANAALKSKYGYYLQGSVVPPAVDSAYLYFDSNAQAHIDLSITGRAKASYETNRLQLGNFGFPGLYVPGIITLGPSLNVEAYLAGSLTLSGEFKTAFDVNLPIANFAFGKQGSDKNPQPINTLNQPGPQTSQNVDLLFGLNGDLSVHIVPAIQFGVSVLNGKLINAQAFVEADVSAGLNLQATVGTGGASACIGPYIGVLFDAGLKGSILYWKTSTKTYTIYQHTFDFPTLKVCLGGNSKRDNLLDGEYYGSLEEALENIEEMPEYMNPLAARGDSLLRDAEGLWLSGTRDYIPEPVVGSRIARNMIAAY</sequence>
<feature type="signal peptide" evidence="2">
    <location>
        <begin position="1"/>
        <end position="19"/>
    </location>
</feature>
<keyword evidence="4" id="KW-1185">Reference proteome</keyword>
<evidence type="ECO:0000313" key="3">
    <source>
        <dbReference type="EMBL" id="EIW77830.1"/>
    </source>
</evidence>
<evidence type="ECO:0000256" key="2">
    <source>
        <dbReference type="SAM" id="SignalP"/>
    </source>
</evidence>
<feature type="chain" id="PRO_5024384663" description="Acid protease" evidence="2">
    <location>
        <begin position="20"/>
        <end position="621"/>
    </location>
</feature>
<accession>A0A5M3MFY3</accession>
<feature type="region of interest" description="Disordered" evidence="1">
    <location>
        <begin position="46"/>
        <end position="93"/>
    </location>
</feature>
<dbReference type="AlphaFoldDB" id="A0A5M3MFY3"/>
<evidence type="ECO:0008006" key="5">
    <source>
        <dbReference type="Google" id="ProtNLM"/>
    </source>
</evidence>
<name>A0A5M3MFY3_CONPW</name>
<protein>
    <recommendedName>
        <fullName evidence="5">Acid protease</fullName>
    </recommendedName>
</protein>
<proteinExistence type="predicted"/>
<comment type="caution">
    <text evidence="3">The sequence shown here is derived from an EMBL/GenBank/DDBJ whole genome shotgun (WGS) entry which is preliminary data.</text>
</comment>
<gene>
    <name evidence="3" type="ORF">CONPUDRAFT_145980</name>
</gene>
<dbReference type="KEGG" id="cput:CONPUDRAFT_145980"/>
<feature type="compositionally biased region" description="Low complexity" evidence="1">
    <location>
        <begin position="62"/>
        <end position="85"/>
    </location>
</feature>
<evidence type="ECO:0000256" key="1">
    <source>
        <dbReference type="SAM" id="MobiDB-lite"/>
    </source>
</evidence>
<evidence type="ECO:0000313" key="4">
    <source>
        <dbReference type="Proteomes" id="UP000053558"/>
    </source>
</evidence>
<dbReference type="OrthoDB" id="73875at2759"/>
<dbReference type="EMBL" id="JH711583">
    <property type="protein sequence ID" value="EIW77830.1"/>
    <property type="molecule type" value="Genomic_DNA"/>
</dbReference>
<keyword evidence="2" id="KW-0732">Signal</keyword>
<dbReference type="Proteomes" id="UP000053558">
    <property type="component" value="Unassembled WGS sequence"/>
</dbReference>
<dbReference type="GeneID" id="19202139"/>
<organism evidence="3 4">
    <name type="scientific">Coniophora puteana (strain RWD-64-598)</name>
    <name type="common">Brown rot fungus</name>
    <dbReference type="NCBI Taxonomy" id="741705"/>
    <lineage>
        <taxon>Eukaryota</taxon>
        <taxon>Fungi</taxon>
        <taxon>Dikarya</taxon>
        <taxon>Basidiomycota</taxon>
        <taxon>Agaricomycotina</taxon>
        <taxon>Agaricomycetes</taxon>
        <taxon>Agaricomycetidae</taxon>
        <taxon>Boletales</taxon>
        <taxon>Coniophorineae</taxon>
        <taxon>Coniophoraceae</taxon>
        <taxon>Coniophora</taxon>
    </lineage>
</organism>
<dbReference type="OMA" id="MESSAYQ"/>
<reference evidence="4" key="1">
    <citation type="journal article" date="2012" name="Science">
        <title>The Paleozoic origin of enzymatic lignin decomposition reconstructed from 31 fungal genomes.</title>
        <authorList>
            <person name="Floudas D."/>
            <person name="Binder M."/>
            <person name="Riley R."/>
            <person name="Barry K."/>
            <person name="Blanchette R.A."/>
            <person name="Henrissat B."/>
            <person name="Martinez A.T."/>
            <person name="Otillar R."/>
            <person name="Spatafora J.W."/>
            <person name="Yadav J.S."/>
            <person name="Aerts A."/>
            <person name="Benoit I."/>
            <person name="Boyd A."/>
            <person name="Carlson A."/>
            <person name="Copeland A."/>
            <person name="Coutinho P.M."/>
            <person name="de Vries R.P."/>
            <person name="Ferreira P."/>
            <person name="Findley K."/>
            <person name="Foster B."/>
            <person name="Gaskell J."/>
            <person name="Glotzer D."/>
            <person name="Gorecki P."/>
            <person name="Heitman J."/>
            <person name="Hesse C."/>
            <person name="Hori C."/>
            <person name="Igarashi K."/>
            <person name="Jurgens J.A."/>
            <person name="Kallen N."/>
            <person name="Kersten P."/>
            <person name="Kohler A."/>
            <person name="Kuees U."/>
            <person name="Kumar T.K.A."/>
            <person name="Kuo A."/>
            <person name="LaButti K."/>
            <person name="Larrondo L.F."/>
            <person name="Lindquist E."/>
            <person name="Ling A."/>
            <person name="Lombard V."/>
            <person name="Lucas S."/>
            <person name="Lundell T."/>
            <person name="Martin R."/>
            <person name="McLaughlin D.J."/>
            <person name="Morgenstern I."/>
            <person name="Morin E."/>
            <person name="Murat C."/>
            <person name="Nagy L.G."/>
            <person name="Nolan M."/>
            <person name="Ohm R.A."/>
            <person name="Patyshakuliyeva A."/>
            <person name="Rokas A."/>
            <person name="Ruiz-Duenas F.J."/>
            <person name="Sabat G."/>
            <person name="Salamov A."/>
            <person name="Samejima M."/>
            <person name="Schmutz J."/>
            <person name="Slot J.C."/>
            <person name="St John F."/>
            <person name="Stenlid J."/>
            <person name="Sun H."/>
            <person name="Sun S."/>
            <person name="Syed K."/>
            <person name="Tsang A."/>
            <person name="Wiebenga A."/>
            <person name="Young D."/>
            <person name="Pisabarro A."/>
            <person name="Eastwood D.C."/>
            <person name="Martin F."/>
            <person name="Cullen D."/>
            <person name="Grigoriev I.V."/>
            <person name="Hibbett D.S."/>
        </authorList>
    </citation>
    <scope>NUCLEOTIDE SEQUENCE [LARGE SCALE GENOMIC DNA]</scope>
    <source>
        <strain evidence="4">RWD-64-598 SS2</strain>
    </source>
</reference>